<evidence type="ECO:0000313" key="7">
    <source>
        <dbReference type="EMBL" id="KIO77765.1"/>
    </source>
</evidence>
<dbReference type="OrthoDB" id="9806937at2"/>
<feature type="transmembrane region" description="Helical" evidence="6">
    <location>
        <begin position="12"/>
        <end position="32"/>
    </location>
</feature>
<dbReference type="GO" id="GO:0005886">
    <property type="term" value="C:plasma membrane"/>
    <property type="evidence" value="ECO:0007669"/>
    <property type="project" value="UniProtKB-SubCell"/>
</dbReference>
<evidence type="ECO:0000256" key="6">
    <source>
        <dbReference type="SAM" id="Phobius"/>
    </source>
</evidence>
<evidence type="ECO:0000256" key="5">
    <source>
        <dbReference type="ARBA" id="ARBA00023136"/>
    </source>
</evidence>
<evidence type="ECO:0000313" key="8">
    <source>
        <dbReference type="Proteomes" id="UP000032049"/>
    </source>
</evidence>
<dbReference type="AlphaFoldDB" id="A0A0D0GNN2"/>
<dbReference type="EMBL" id="JXRA01000029">
    <property type="protein sequence ID" value="KIO77765.1"/>
    <property type="molecule type" value="Genomic_DNA"/>
</dbReference>
<feature type="transmembrane region" description="Helical" evidence="6">
    <location>
        <begin position="44"/>
        <end position="67"/>
    </location>
</feature>
<dbReference type="Proteomes" id="UP000032049">
    <property type="component" value="Unassembled WGS sequence"/>
</dbReference>
<dbReference type="NCBIfam" id="TIGR00908">
    <property type="entry name" value="2A0305"/>
    <property type="match status" value="1"/>
</dbReference>
<dbReference type="STRING" id="1503925.TH53_07515"/>
<keyword evidence="8" id="KW-1185">Reference proteome</keyword>
<dbReference type="Gene3D" id="1.20.1740.10">
    <property type="entry name" value="Amino acid/polyamine transporter I"/>
    <property type="match status" value="1"/>
</dbReference>
<keyword evidence="5 6" id="KW-0472">Membrane</keyword>
<dbReference type="InterPro" id="IPR004757">
    <property type="entry name" value="EtNH_permease"/>
</dbReference>
<accession>A0A0D0GNN2</accession>
<comment type="caution">
    <text evidence="7">The sequence shown here is derived from an EMBL/GenBank/DDBJ whole genome shotgun (WGS) entry which is preliminary data.</text>
</comment>
<gene>
    <name evidence="7" type="ORF">TH53_07515</name>
</gene>
<sequence>MTENKGLRKTLTPFMLWGLGVGYVISGMYFGWNLGLEKGGTGGMAIATATIAIMYVTFTFSYAELACSIPKAGGVFDYANRAMGKNMGFIAGIAQIIEFILAPPAIAFAIGAYFNAFFPQVPILTSAIVIYFIFTGLNIYGIKAAASFEVIITVLAVGELLLFSGIALPKLEMTNLTRNPFPNGWGGVFAAIPFAIWFFLGIEGLANVAEETKNPQRDISKGFGWAIFTLVVLCILIFISATGIAGWEAIVYKNGISGETSDSPLPLALAKITGNNHLMYHLLITVGLFGLVASFHGLILAAGRSTYEMGCAKNLPSVLGKISTRFQTPANALSGNMVIGIFVLLSGKTAEIIIISVFGALTLYIISMLSILLLRKYEPELPRPFRVPFYPLFPIISLIIATVSIIAMLIFNFKLGLIYFSLLAIAFLLYRTFKPSAQ</sequence>
<dbReference type="RefSeq" id="WP_041880307.1">
    <property type="nucleotide sequence ID" value="NZ_CP157278.1"/>
</dbReference>
<protein>
    <submittedName>
        <fullName evidence="7">Ethanolamin permease</fullName>
    </submittedName>
</protein>
<feature type="transmembrane region" description="Helical" evidence="6">
    <location>
        <begin position="417"/>
        <end position="433"/>
    </location>
</feature>
<dbReference type="PANTHER" id="PTHR42770:SF11">
    <property type="entry name" value="INNER MEMBRANE TRANSPORT PROTEIN YBAT"/>
    <property type="match status" value="1"/>
</dbReference>
<feature type="transmembrane region" description="Helical" evidence="6">
    <location>
        <begin position="188"/>
        <end position="210"/>
    </location>
</feature>
<evidence type="ECO:0000256" key="3">
    <source>
        <dbReference type="ARBA" id="ARBA00022692"/>
    </source>
</evidence>
<dbReference type="GO" id="GO:0022857">
    <property type="term" value="F:transmembrane transporter activity"/>
    <property type="evidence" value="ECO:0007669"/>
    <property type="project" value="InterPro"/>
</dbReference>
<reference evidence="7 8" key="1">
    <citation type="submission" date="2015-01" db="EMBL/GenBank/DDBJ databases">
        <title>Draft genome sequence of Pedobacter sp. NL19 isolated from sludge of an effluent treatment pond in an abandoned uranium mine.</title>
        <authorList>
            <person name="Santos T."/>
            <person name="Caetano T."/>
            <person name="Covas C."/>
            <person name="Cruz A."/>
            <person name="Mendo S."/>
        </authorList>
    </citation>
    <scope>NUCLEOTIDE SEQUENCE [LARGE SCALE GENOMIC DNA]</scope>
    <source>
        <strain evidence="7 8">NL19</strain>
    </source>
</reference>
<keyword evidence="2" id="KW-1003">Cell membrane</keyword>
<feature type="transmembrane region" description="Helical" evidence="6">
    <location>
        <begin position="353"/>
        <end position="375"/>
    </location>
</feature>
<feature type="transmembrane region" description="Helical" evidence="6">
    <location>
        <begin position="148"/>
        <end position="168"/>
    </location>
</feature>
<evidence type="ECO:0000256" key="4">
    <source>
        <dbReference type="ARBA" id="ARBA00022989"/>
    </source>
</evidence>
<name>A0A0D0GNN2_9SPHI</name>
<feature type="transmembrane region" description="Helical" evidence="6">
    <location>
        <begin position="88"/>
        <end position="114"/>
    </location>
</feature>
<organism evidence="7 8">
    <name type="scientific">Pedobacter lusitanus</name>
    <dbReference type="NCBI Taxonomy" id="1503925"/>
    <lineage>
        <taxon>Bacteria</taxon>
        <taxon>Pseudomonadati</taxon>
        <taxon>Bacteroidota</taxon>
        <taxon>Sphingobacteriia</taxon>
        <taxon>Sphingobacteriales</taxon>
        <taxon>Sphingobacteriaceae</taxon>
        <taxon>Pedobacter</taxon>
    </lineage>
</organism>
<feature type="transmembrane region" description="Helical" evidence="6">
    <location>
        <begin position="120"/>
        <end position="141"/>
    </location>
</feature>
<evidence type="ECO:0000256" key="2">
    <source>
        <dbReference type="ARBA" id="ARBA00022475"/>
    </source>
</evidence>
<comment type="subcellular location">
    <subcellularLocation>
        <location evidence="1">Cell membrane</location>
        <topology evidence="1">Multi-pass membrane protein</topology>
    </subcellularLocation>
</comment>
<keyword evidence="4 6" id="KW-1133">Transmembrane helix</keyword>
<feature type="transmembrane region" description="Helical" evidence="6">
    <location>
        <begin position="387"/>
        <end position="411"/>
    </location>
</feature>
<evidence type="ECO:0000256" key="1">
    <source>
        <dbReference type="ARBA" id="ARBA00004651"/>
    </source>
</evidence>
<dbReference type="InterPro" id="IPR050367">
    <property type="entry name" value="APC_superfamily"/>
</dbReference>
<feature type="transmembrane region" description="Helical" evidence="6">
    <location>
        <begin position="222"/>
        <end position="247"/>
    </location>
</feature>
<dbReference type="PIRSF" id="PIRSF006060">
    <property type="entry name" value="AA_transporter"/>
    <property type="match status" value="1"/>
</dbReference>
<dbReference type="PANTHER" id="PTHR42770">
    <property type="entry name" value="AMINO ACID TRANSPORTER-RELATED"/>
    <property type="match status" value="1"/>
</dbReference>
<feature type="transmembrane region" description="Helical" evidence="6">
    <location>
        <begin position="278"/>
        <end position="303"/>
    </location>
</feature>
<dbReference type="InterPro" id="IPR002293">
    <property type="entry name" value="AA/rel_permease1"/>
</dbReference>
<keyword evidence="3 6" id="KW-0812">Transmembrane</keyword>
<dbReference type="Pfam" id="PF13520">
    <property type="entry name" value="AA_permease_2"/>
    <property type="match status" value="1"/>
</dbReference>
<proteinExistence type="predicted"/>